<evidence type="ECO:0000256" key="5">
    <source>
        <dbReference type="SAM" id="Phobius"/>
    </source>
</evidence>
<dbReference type="PANTHER" id="PTHR36477">
    <property type="entry name" value="TRANSMEMBRANE PROTEIN 225"/>
    <property type="match status" value="1"/>
</dbReference>
<reference evidence="7" key="3">
    <citation type="submission" date="2025-09" db="UniProtKB">
        <authorList>
            <consortium name="Ensembl"/>
        </authorList>
    </citation>
    <scope>IDENTIFICATION</scope>
    <source>
        <strain evidence="7">Thorbecke</strain>
    </source>
</reference>
<dbReference type="AlphaFoldDB" id="G1T8X1"/>
<dbReference type="Ensembl" id="ENSOCUT00000015186.4">
    <property type="protein sequence ID" value="ENSOCUP00000013053.3"/>
    <property type="gene ID" value="ENSOCUG00000015188.4"/>
</dbReference>
<feature type="transmembrane region" description="Helical" evidence="5">
    <location>
        <begin position="244"/>
        <end position="265"/>
    </location>
</feature>
<dbReference type="FunCoup" id="G1T8X1">
    <property type="interactions" value="11"/>
</dbReference>
<feature type="transmembrane region" description="Helical" evidence="5">
    <location>
        <begin position="171"/>
        <end position="189"/>
    </location>
</feature>
<dbReference type="InterPro" id="IPR033542">
    <property type="entry name" value="TM225"/>
</dbReference>
<reference evidence="7" key="2">
    <citation type="submission" date="2025-08" db="UniProtKB">
        <authorList>
            <consortium name="Ensembl"/>
        </authorList>
    </citation>
    <scope>IDENTIFICATION</scope>
    <source>
        <strain evidence="7">Thorbecke</strain>
    </source>
</reference>
<evidence type="ECO:0000256" key="3">
    <source>
        <dbReference type="ARBA" id="ARBA00023136"/>
    </source>
</evidence>
<dbReference type="InParanoid" id="G1T8X1"/>
<accession>G1T8X1</accession>
<comment type="subcellular location">
    <subcellularLocation>
        <location evidence="1">Membrane</location>
        <topology evidence="1">Multi-pass membrane protein</topology>
    </subcellularLocation>
</comment>
<organism evidence="7 8">
    <name type="scientific">Oryctolagus cuniculus</name>
    <name type="common">Rabbit</name>
    <dbReference type="NCBI Taxonomy" id="9986"/>
    <lineage>
        <taxon>Eukaryota</taxon>
        <taxon>Metazoa</taxon>
        <taxon>Chordata</taxon>
        <taxon>Craniata</taxon>
        <taxon>Vertebrata</taxon>
        <taxon>Euteleostomi</taxon>
        <taxon>Mammalia</taxon>
        <taxon>Eutheria</taxon>
        <taxon>Euarchontoglires</taxon>
        <taxon>Glires</taxon>
        <taxon>Lagomorpha</taxon>
        <taxon>Leporidae</taxon>
        <taxon>Oryctolagus</taxon>
    </lineage>
</organism>
<sequence>MSLTVTGSNWLDGRYTWFFQYSRPKGQGSNINNSMAVSSLESRLVSLQCCRVEVIFSVPQDTLASAIANASAVTKTPDFALPPVTNQIREVYEISTQSQLEIPLAMVYISSRNMQAINMLSSSWATVLLTIGIIVDEWVELIPKRQTIKVNHSPWMTCCITTWPEGELERIRMMMVAVLGISFSLNLILGLEFTYVIPQNIYIHILTATEGLLSGILLVCALLLYHQKLSQGESVYLTRYKISLATFIAYLNVFFFFVTGIISLIQCKQSINCSTWLHLTNPAKERENTQLPKTSVQVMSLPENTIMPRSIVHKHSSMSSKEDIPSKSQVQTRRVTWAL</sequence>
<dbReference type="EMBL" id="AAGW02009614">
    <property type="status" value="NOT_ANNOTATED_CDS"/>
    <property type="molecule type" value="Genomic_DNA"/>
</dbReference>
<name>G1T8X1_RABIT</name>
<feature type="transmembrane region" description="Helical" evidence="5">
    <location>
        <begin position="116"/>
        <end position="135"/>
    </location>
</feature>
<keyword evidence="5" id="KW-1133">Transmembrane helix</keyword>
<dbReference type="Pfam" id="PF25452">
    <property type="entry name" value="TM225"/>
    <property type="match status" value="1"/>
</dbReference>
<dbReference type="InterPro" id="IPR057351">
    <property type="entry name" value="TM225_dom"/>
</dbReference>
<feature type="domain" description="Transmembrane protein 225" evidence="6">
    <location>
        <begin position="106"/>
        <end position="270"/>
    </location>
</feature>
<feature type="region of interest" description="Disordered" evidence="4">
    <location>
        <begin position="315"/>
        <end position="339"/>
    </location>
</feature>
<feature type="compositionally biased region" description="Polar residues" evidence="4">
    <location>
        <begin position="326"/>
        <end position="339"/>
    </location>
</feature>
<evidence type="ECO:0000256" key="2">
    <source>
        <dbReference type="ARBA" id="ARBA00022692"/>
    </source>
</evidence>
<keyword evidence="3 5" id="KW-0472">Membrane</keyword>
<dbReference type="GO" id="GO:0016020">
    <property type="term" value="C:membrane"/>
    <property type="evidence" value="ECO:0007669"/>
    <property type="project" value="UniProtKB-SubCell"/>
</dbReference>
<feature type="transmembrane region" description="Helical" evidence="5">
    <location>
        <begin position="201"/>
        <end position="224"/>
    </location>
</feature>
<dbReference type="Proteomes" id="UP000001811">
    <property type="component" value="Chromosome 1"/>
</dbReference>
<evidence type="ECO:0000259" key="6">
    <source>
        <dbReference type="Pfam" id="PF25452"/>
    </source>
</evidence>
<evidence type="ECO:0000256" key="1">
    <source>
        <dbReference type="ARBA" id="ARBA00004141"/>
    </source>
</evidence>
<gene>
    <name evidence="7" type="primary">LOC100344284</name>
</gene>
<keyword evidence="8" id="KW-1185">Reference proteome</keyword>
<dbReference type="Bgee" id="ENSOCUG00000015188">
    <property type="expression patterns" value="Expressed in testis"/>
</dbReference>
<evidence type="ECO:0000313" key="8">
    <source>
        <dbReference type="Proteomes" id="UP000001811"/>
    </source>
</evidence>
<evidence type="ECO:0000313" key="7">
    <source>
        <dbReference type="Ensembl" id="ENSOCUP00000013053.3"/>
    </source>
</evidence>
<dbReference type="GeneTree" id="ENSGT00390000011564"/>
<dbReference type="PANTHER" id="PTHR36477:SF1">
    <property type="entry name" value="TRANSMEMBRANE PROTEIN 225"/>
    <property type="match status" value="1"/>
</dbReference>
<dbReference type="PaxDb" id="9986-ENSOCUP00000013053"/>
<dbReference type="eggNOG" id="ENOG502TDTU">
    <property type="taxonomic scope" value="Eukaryota"/>
</dbReference>
<protein>
    <recommendedName>
        <fullName evidence="6">Transmembrane protein 225 domain-containing protein</fullName>
    </recommendedName>
</protein>
<proteinExistence type="predicted"/>
<dbReference type="HOGENOM" id="CLU_074600_0_0_1"/>
<evidence type="ECO:0000256" key="4">
    <source>
        <dbReference type="SAM" id="MobiDB-lite"/>
    </source>
</evidence>
<reference evidence="7 8" key="1">
    <citation type="journal article" date="2011" name="Nature">
        <title>A high-resolution map of human evolutionary constraint using 29 mammals.</title>
        <authorList>
            <person name="Lindblad-Toh K."/>
            <person name="Garber M."/>
            <person name="Zuk O."/>
            <person name="Lin M.F."/>
            <person name="Parker B.J."/>
            <person name="Washietl S."/>
            <person name="Kheradpour P."/>
            <person name="Ernst J."/>
            <person name="Jordan G."/>
            <person name="Mauceli E."/>
            <person name="Ward L.D."/>
            <person name="Lowe C.B."/>
            <person name="Holloway A.K."/>
            <person name="Clamp M."/>
            <person name="Gnerre S."/>
            <person name="Alfoldi J."/>
            <person name="Beal K."/>
            <person name="Chang J."/>
            <person name="Clawson H."/>
            <person name="Cuff J."/>
            <person name="Di Palma F."/>
            <person name="Fitzgerald S."/>
            <person name="Flicek P."/>
            <person name="Guttman M."/>
            <person name="Hubisz M.J."/>
            <person name="Jaffe D.B."/>
            <person name="Jungreis I."/>
            <person name="Kent W.J."/>
            <person name="Kostka D."/>
            <person name="Lara M."/>
            <person name="Martins A.L."/>
            <person name="Massingham T."/>
            <person name="Moltke I."/>
            <person name="Raney B.J."/>
            <person name="Rasmussen M.D."/>
            <person name="Robinson J."/>
            <person name="Stark A."/>
            <person name="Vilella A.J."/>
            <person name="Wen J."/>
            <person name="Xie X."/>
            <person name="Zody M.C."/>
            <person name="Baldwin J."/>
            <person name="Bloom T."/>
            <person name="Chin C.W."/>
            <person name="Heiman D."/>
            <person name="Nicol R."/>
            <person name="Nusbaum C."/>
            <person name="Young S."/>
            <person name="Wilkinson J."/>
            <person name="Worley K.C."/>
            <person name="Kovar C.L."/>
            <person name="Muzny D.M."/>
            <person name="Gibbs R.A."/>
            <person name="Cree A."/>
            <person name="Dihn H.H."/>
            <person name="Fowler G."/>
            <person name="Jhangiani S."/>
            <person name="Joshi V."/>
            <person name="Lee S."/>
            <person name="Lewis L.R."/>
            <person name="Nazareth L.V."/>
            <person name="Okwuonu G."/>
            <person name="Santibanez J."/>
            <person name="Warren W.C."/>
            <person name="Mardis E.R."/>
            <person name="Weinstock G.M."/>
            <person name="Wilson R.K."/>
            <person name="Delehaunty K."/>
            <person name="Dooling D."/>
            <person name="Fronik C."/>
            <person name="Fulton L."/>
            <person name="Fulton B."/>
            <person name="Graves T."/>
            <person name="Minx P."/>
            <person name="Sodergren E."/>
            <person name="Birney E."/>
            <person name="Margulies E.H."/>
            <person name="Herrero J."/>
            <person name="Green E.D."/>
            <person name="Haussler D."/>
            <person name="Siepel A."/>
            <person name="Goldman N."/>
            <person name="Pollard K.S."/>
            <person name="Pedersen J.S."/>
            <person name="Lander E.S."/>
            <person name="Kellis M."/>
        </authorList>
    </citation>
    <scope>NUCLEOTIDE SEQUENCE [LARGE SCALE GENOMIC DNA]</scope>
    <source>
        <strain evidence="7 8">Thorbecke inbred</strain>
    </source>
</reference>
<keyword evidence="2 5" id="KW-0812">Transmembrane</keyword>